<keyword evidence="3" id="KW-1185">Reference proteome</keyword>
<sequence length="63" mass="6796">MTKTPTLFLKPVDGRRVRREDGPLLSAEGETVSASPYWSRKLDDGDVIATTPPKTPKPTAGAD</sequence>
<reference evidence="2 3" key="1">
    <citation type="submission" date="2021-01" db="EMBL/GenBank/DDBJ databases">
        <title>Brevundimonas vitis sp. nov., an bacterium isolated from grape (Vitis vinifera).</title>
        <authorList>
            <person name="Jiang L."/>
            <person name="Lee J."/>
        </authorList>
    </citation>
    <scope>NUCLEOTIDE SEQUENCE [LARGE SCALE GENOMIC DNA]</scope>
    <source>
        <strain evidence="2 3">GRTSA-9</strain>
    </source>
</reference>
<dbReference type="InterPro" id="IPR024400">
    <property type="entry name" value="DUF2635"/>
</dbReference>
<evidence type="ECO:0000313" key="2">
    <source>
        <dbReference type="EMBL" id="QQQ19672.1"/>
    </source>
</evidence>
<organism evidence="2 3">
    <name type="scientific">Brevundimonas vitisensis</name>
    <dbReference type="NCBI Taxonomy" id="2800818"/>
    <lineage>
        <taxon>Bacteria</taxon>
        <taxon>Pseudomonadati</taxon>
        <taxon>Pseudomonadota</taxon>
        <taxon>Alphaproteobacteria</taxon>
        <taxon>Caulobacterales</taxon>
        <taxon>Caulobacteraceae</taxon>
        <taxon>Brevundimonas</taxon>
    </lineage>
</organism>
<dbReference type="Proteomes" id="UP000595448">
    <property type="component" value="Chromosome"/>
</dbReference>
<accession>A0ABX7BQ06</accession>
<dbReference type="RefSeq" id="WP_201104023.1">
    <property type="nucleotide sequence ID" value="NZ_CP067977.1"/>
</dbReference>
<dbReference type="EMBL" id="CP067977">
    <property type="protein sequence ID" value="QQQ19672.1"/>
    <property type="molecule type" value="Genomic_DNA"/>
</dbReference>
<evidence type="ECO:0000313" key="3">
    <source>
        <dbReference type="Proteomes" id="UP000595448"/>
    </source>
</evidence>
<protein>
    <submittedName>
        <fullName evidence="2">DUF2635 domain-containing protein</fullName>
    </submittedName>
</protein>
<evidence type="ECO:0000256" key="1">
    <source>
        <dbReference type="SAM" id="MobiDB-lite"/>
    </source>
</evidence>
<dbReference type="Pfam" id="PF10948">
    <property type="entry name" value="DUF2635"/>
    <property type="match status" value="1"/>
</dbReference>
<gene>
    <name evidence="2" type="ORF">JIP62_06185</name>
</gene>
<name>A0ABX7BQ06_9CAUL</name>
<feature type="region of interest" description="Disordered" evidence="1">
    <location>
        <begin position="1"/>
        <end position="63"/>
    </location>
</feature>
<feature type="compositionally biased region" description="Basic and acidic residues" evidence="1">
    <location>
        <begin position="12"/>
        <end position="22"/>
    </location>
</feature>
<proteinExistence type="predicted"/>